<dbReference type="GO" id="GO:0016301">
    <property type="term" value="F:kinase activity"/>
    <property type="evidence" value="ECO:0007669"/>
    <property type="project" value="UniProtKB-KW"/>
</dbReference>
<evidence type="ECO:0000313" key="8">
    <source>
        <dbReference type="Proteomes" id="UP000321408"/>
    </source>
</evidence>
<keyword evidence="4 5" id="KW-0067">ATP-binding</keyword>
<keyword evidence="1 5" id="KW-0808">Transferase</keyword>
<dbReference type="InterPro" id="IPR036759">
    <property type="entry name" value="TPK_catalytic_sf"/>
</dbReference>
<dbReference type="OrthoDB" id="34207at2157"/>
<dbReference type="GO" id="GO:0005524">
    <property type="term" value="F:ATP binding"/>
    <property type="evidence" value="ECO:0007669"/>
    <property type="project" value="UniProtKB-UniRule"/>
</dbReference>
<dbReference type="SUPFAM" id="SSF63999">
    <property type="entry name" value="Thiamin pyrophosphokinase, catalytic domain"/>
    <property type="match status" value="1"/>
</dbReference>
<dbReference type="Gene3D" id="3.40.50.10240">
    <property type="entry name" value="Thiamin pyrophosphokinase, catalytic domain"/>
    <property type="match status" value="1"/>
</dbReference>
<keyword evidence="5" id="KW-0460">Magnesium</keyword>
<name>A0A5B9D877_9ARCH</name>
<reference evidence="7 8" key="2">
    <citation type="journal article" date="2024" name="Int. J. Syst. Evol. Microbiol.">
        <title>Promethearchaeum syntrophicum gen. nov., sp. nov., an anaerobic, obligately syntrophic archaeon, the first isolate of the lineage 'Asgard' archaea, and proposal of the new archaeal phylum Promethearchaeota phyl. nov. and kingdom Promethearchaeati regn. nov.</title>
        <authorList>
            <person name="Imachi H."/>
            <person name="Nobu M.K."/>
            <person name="Kato S."/>
            <person name="Takaki Y."/>
            <person name="Miyazaki M."/>
            <person name="Miyata M."/>
            <person name="Ogawara M."/>
            <person name="Saito Y."/>
            <person name="Sakai S."/>
            <person name="Tahara Y.O."/>
            <person name="Takano Y."/>
            <person name="Tasumi E."/>
            <person name="Uematsu K."/>
            <person name="Yoshimura T."/>
            <person name="Itoh T."/>
            <person name="Ohkuma M."/>
            <person name="Takai K."/>
        </authorList>
    </citation>
    <scope>NUCLEOTIDE SEQUENCE [LARGE SCALE GENOMIC DNA]</scope>
    <source>
        <strain evidence="7 8">MK-D1</strain>
    </source>
</reference>
<evidence type="ECO:0000256" key="5">
    <source>
        <dbReference type="HAMAP-Rule" id="MF_02131"/>
    </source>
</evidence>
<feature type="domain" description="6-hydroxymethylpterin diphosphokinase MptE-like" evidence="6">
    <location>
        <begin position="38"/>
        <end position="203"/>
    </location>
</feature>
<dbReference type="GO" id="GO:0009229">
    <property type="term" value="P:thiamine diphosphate biosynthetic process"/>
    <property type="evidence" value="ECO:0007669"/>
    <property type="project" value="InterPro"/>
</dbReference>
<dbReference type="PANTHER" id="PTHR39648">
    <property type="entry name" value="6-HYDROXYMETHYL-7,8-DIHYDROPTERIN PYROPHOSPHOKINASE"/>
    <property type="match status" value="1"/>
</dbReference>
<keyword evidence="2 5" id="KW-0547">Nucleotide-binding</keyword>
<gene>
    <name evidence="5" type="primary">mptE</name>
    <name evidence="7" type="ORF">DSAG12_01194</name>
</gene>
<dbReference type="PANTHER" id="PTHR39648:SF1">
    <property type="entry name" value="6-HYDROXYMETHYL-7,8-DIHYDROPTERIN PYROPHOSPHOKINASE"/>
    <property type="match status" value="1"/>
</dbReference>
<evidence type="ECO:0000256" key="2">
    <source>
        <dbReference type="ARBA" id="ARBA00022741"/>
    </source>
</evidence>
<keyword evidence="8" id="KW-1185">Reference proteome</keyword>
<comment type="cofactor">
    <cofactor evidence="5">
        <name>Mg(2+)</name>
        <dbReference type="ChEBI" id="CHEBI:18420"/>
    </cofactor>
</comment>
<accession>A0A5B9D877</accession>
<comment type="function">
    <text evidence="5">Catalyzes the transfer of diphosphate from ATP to 6-hydroxymethyl-7,8-dihydropterin (6-HMD), leading to 6-hydroxymethyl-7,8-dihydropterin diphosphate (6-HMDP).</text>
</comment>
<dbReference type="RefSeq" id="WP_147662280.1">
    <property type="nucleotide sequence ID" value="NZ_CP042905.2"/>
</dbReference>
<sequence length="255" mass="29842">MNSELINYHKANEIYERVLQIFKYDKEKDVKARDILYEFRKNYDPEEKIKSIEEKMIDKSLFFFGAGPNLIEHLRFIEEKIKSNRNKYFIVAADGSARALENFSIIPDLIFSDLDGLNYNQIENFIKLKSTIIIHGHGDNIKKLQNFKSILSRVSENIICTTQVKSRYPIINPGGFTDGDRGIYFCHILAPNDQDFILFGYEFENKIGVFSKNEYTQDQALTPTKKKKLLVCKKLLNELSILEKRSIIFYQLNEK</sequence>
<dbReference type="GO" id="GO:0000287">
    <property type="term" value="F:magnesium ion binding"/>
    <property type="evidence" value="ECO:0007669"/>
    <property type="project" value="UniProtKB-UniRule"/>
</dbReference>
<dbReference type="KEGG" id="psyt:DSAG12_01194"/>
<comment type="catalytic activity">
    <reaction evidence="5">
        <text>6-hydroxymethyl-7,8-dihydropterin + ATP = (7,8-dihydropterin-6-yl)methyl diphosphate + AMP + H(+)</text>
        <dbReference type="Rhea" id="RHEA:11412"/>
        <dbReference type="ChEBI" id="CHEBI:15378"/>
        <dbReference type="ChEBI" id="CHEBI:30616"/>
        <dbReference type="ChEBI" id="CHEBI:44841"/>
        <dbReference type="ChEBI" id="CHEBI:72950"/>
        <dbReference type="ChEBI" id="CHEBI:456215"/>
        <dbReference type="EC" id="2.7.6.3"/>
    </reaction>
</comment>
<evidence type="ECO:0000256" key="1">
    <source>
        <dbReference type="ARBA" id="ARBA00022679"/>
    </source>
</evidence>
<evidence type="ECO:0000256" key="3">
    <source>
        <dbReference type="ARBA" id="ARBA00022777"/>
    </source>
</evidence>
<dbReference type="EC" id="2.7.6.3" evidence="5"/>
<evidence type="ECO:0000313" key="7">
    <source>
        <dbReference type="EMBL" id="QEE15369.1"/>
    </source>
</evidence>
<reference evidence="7 8" key="1">
    <citation type="journal article" date="2020" name="Nature">
        <title>Isolation of an archaeon at the prokaryote-eukaryote interface.</title>
        <authorList>
            <person name="Imachi H."/>
            <person name="Nobu M.K."/>
            <person name="Nakahara N."/>
            <person name="Morono Y."/>
            <person name="Ogawara M."/>
            <person name="Takaki Y."/>
            <person name="Takano Y."/>
            <person name="Uematsu K."/>
            <person name="Ikuta T."/>
            <person name="Ito M."/>
            <person name="Matsui Y."/>
            <person name="Miyazaki M."/>
            <person name="Murata K."/>
            <person name="Saito Y."/>
            <person name="Sakai S."/>
            <person name="Song C."/>
            <person name="Tasumi E."/>
            <person name="Yamanaka Y."/>
            <person name="Yamaguchi T."/>
            <person name="Kamagata Y."/>
            <person name="Tamaki H."/>
            <person name="Takai K."/>
        </authorList>
    </citation>
    <scope>NUCLEOTIDE SEQUENCE [LARGE SCALE GENOMIC DNA]</scope>
    <source>
        <strain evidence="7 8">MK-D1</strain>
    </source>
</reference>
<dbReference type="InterPro" id="IPR027510">
    <property type="entry name" value="HMPDK_MptE"/>
</dbReference>
<keyword evidence="3 5" id="KW-0418">Kinase</keyword>
<dbReference type="AlphaFoldDB" id="A0A5B9D877"/>
<dbReference type="HAMAP" id="MF_02131">
    <property type="entry name" value="HMPDK_arch"/>
    <property type="match status" value="1"/>
</dbReference>
<proteinExistence type="inferred from homology"/>
<evidence type="ECO:0000256" key="4">
    <source>
        <dbReference type="ARBA" id="ARBA00022840"/>
    </source>
</evidence>
<dbReference type="Proteomes" id="UP000321408">
    <property type="component" value="Chromosome"/>
</dbReference>
<dbReference type="GO" id="GO:0004788">
    <property type="term" value="F:thiamine diphosphokinase activity"/>
    <property type="evidence" value="ECO:0007669"/>
    <property type="project" value="InterPro"/>
</dbReference>
<organism evidence="7 8">
    <name type="scientific">Promethearchaeum syntrophicum</name>
    <dbReference type="NCBI Taxonomy" id="2594042"/>
    <lineage>
        <taxon>Archaea</taxon>
        <taxon>Promethearchaeati</taxon>
        <taxon>Promethearchaeota</taxon>
        <taxon>Promethearchaeia</taxon>
        <taxon>Promethearchaeales</taxon>
        <taxon>Promethearchaeaceae</taxon>
        <taxon>Promethearchaeum</taxon>
    </lineage>
</organism>
<protein>
    <recommendedName>
        <fullName evidence="5">6-hydroxymethyl-7,8-dihydropterin pyrophosphokinase</fullName>
        <shortName evidence="5">HPPK</shortName>
        <ecNumber evidence="5">2.7.6.3</ecNumber>
    </recommendedName>
    <alternativeName>
        <fullName evidence="5">2-amino-4-hydroxy-6-hydroxymethyldihydropteridine pyrophosphokinase</fullName>
    </alternativeName>
    <alternativeName>
        <fullName evidence="5">6-hydroxymethyl-7,8-dihydropterin diphosphokinase</fullName>
        <shortName evidence="5">6-HMPDK</shortName>
    </alternativeName>
    <alternativeName>
        <fullName evidence="5">7,8-dihydro-6-hydroxymethylpterin diphosphokinase</fullName>
    </alternativeName>
    <alternativeName>
        <fullName evidence="5">7,8-dihydro-6-hydroxymethylpterin pyrophosphokinase</fullName>
        <shortName evidence="5">PPPK</shortName>
    </alternativeName>
</protein>
<dbReference type="Pfam" id="PF01973">
    <property type="entry name" value="MptE-like"/>
    <property type="match status" value="1"/>
</dbReference>
<dbReference type="GeneID" id="41329189"/>
<dbReference type="EMBL" id="CP042905">
    <property type="protein sequence ID" value="QEE15369.1"/>
    <property type="molecule type" value="Genomic_DNA"/>
</dbReference>
<comment type="similarity">
    <text evidence="5">Belongs to the archaeal 6-HMPDK family.</text>
</comment>
<dbReference type="InterPro" id="IPR002826">
    <property type="entry name" value="MptE-like"/>
</dbReference>
<evidence type="ECO:0000259" key="6">
    <source>
        <dbReference type="Pfam" id="PF01973"/>
    </source>
</evidence>
<dbReference type="GO" id="GO:0003848">
    <property type="term" value="F:2-amino-4-hydroxy-6-hydroxymethyldihydropteridine diphosphokinase activity"/>
    <property type="evidence" value="ECO:0007669"/>
    <property type="project" value="UniProtKB-UniRule"/>
</dbReference>